<dbReference type="EMBL" id="CT868274">
    <property type="protein sequence ID" value="CAK77484.1"/>
    <property type="molecule type" value="Genomic_DNA"/>
</dbReference>
<sequence length="1206" mass="144372">MNFDKSLKNRPTLSFTGFSPSKSNINIEASRKNLQSSSFGSPHHAQSLEVQLKQEFEAQYNERILTMRSFYDMKYQTLFETVKEALDKIMNDELIDTMRQDITSQEFVYQRVREMFEDIILSEREVLIEKLSSQYAYLKMEFGKIEQDKRKLAIELQMIQDEQGDKEAQAQNQVQQAQEQISCKDLLFKLRINKVSQLEQKLSSANQTAKEVQQLQTTAKEYNILKEEYEQLVQTNEKLQLINKQQVQEIEQLHKISENLQLKVQQLNKIYQELEGEVISYKKKSTDSESKTQFTITNLQNQLEAITLQFNQQKSESEKRLEKEAQTYQNEIHKLSQKLQKKKEKSTFHKQNAKQLQIRLDQLIRDHAEQLQNETQQFQRKINELQSQNQQQLQQAQKSIDDLKESHDKNLYTLRNQFEQINKQQCDDSDKQKINLLNELDRVQTELESVVLQQQQQIESNYIPKIQYEQQVNELQKKISDTNQKLREQDALMKKQQDEFDNYKEQWNRQQNKLHLDVKDRNEIQEQLLSREETINNQNKQISQLTQQVKMLESDYQRLQERSKQQLEYIEELKNDVSNRQTEVLKIQKQLKQQKDELMEQYRQLEGENKTKNDKVQLLNSQLERLLNESSENEKLLNYKSKELQQLEDELMQYQNFKRNAQQLSEENEQLRIQIDKLINIQELQEQKQEDVKRQLDTELKQKNQLDSHNESLMQRHQKYVKTIKEQRKYIKRRIASELQKMKQEHASLEQYLRQIIRMKNNEDNLLIASIVTKVKDLWNRKEIQHENEILKIRNEIFDQYSGSASHLRTAYEQTLDETQKQFEQQIENLRDAKEKMEDENKELLHELQKVQVILEDQSALITNLKNENKTLKSNGMLIENELSSTLKNMNDMKDSFEDQIQELTKQLKKYERKQQHQQDLKGQVDTLQNELEKLRTLNRSNTQETENRIAKLVKQQQSEVQLLVNQFQREQIKLRQESTDLKDQVSQNEEIIHKLYQSLDDVNQIVNQKDKQLQNLIEDIEQERASDQQKINELQNKLYIQINIRLRKEEDEMKVARQKGQRDIEKVQIQIASAESENSQFKIENKQLRMQCEQLADELEKKTKQFDQLNREYEDQKIIQNQEIADLHRLLKIQVQNDDMSNYYSESKELAQRVKELQKINSQFSDTNYPRRQESSVQKFDSSKKLNSSNNLKPRLPNYTPMTKK</sequence>
<organism evidence="3 4">
    <name type="scientific">Paramecium tetraurelia</name>
    <dbReference type="NCBI Taxonomy" id="5888"/>
    <lineage>
        <taxon>Eukaryota</taxon>
        <taxon>Sar</taxon>
        <taxon>Alveolata</taxon>
        <taxon>Ciliophora</taxon>
        <taxon>Intramacronucleata</taxon>
        <taxon>Oligohymenophorea</taxon>
        <taxon>Peniculida</taxon>
        <taxon>Parameciidae</taxon>
        <taxon>Paramecium</taxon>
    </lineage>
</organism>
<feature type="coiled-coil region" evidence="1">
    <location>
        <begin position="732"/>
        <end position="762"/>
    </location>
</feature>
<dbReference type="RefSeq" id="XP_001444881.1">
    <property type="nucleotide sequence ID" value="XM_001444844.1"/>
</dbReference>
<keyword evidence="4" id="KW-1185">Reference proteome</keyword>
<evidence type="ECO:0000256" key="1">
    <source>
        <dbReference type="SAM" id="Coils"/>
    </source>
</evidence>
<dbReference type="eggNOG" id="ENOG502SSBR">
    <property type="taxonomic scope" value="Eukaryota"/>
</dbReference>
<evidence type="ECO:0000256" key="2">
    <source>
        <dbReference type="SAM" id="MobiDB-lite"/>
    </source>
</evidence>
<feature type="coiled-coil region" evidence="1">
    <location>
        <begin position="160"/>
        <end position="688"/>
    </location>
</feature>
<dbReference type="STRING" id="5888.A0D367"/>
<dbReference type="Proteomes" id="UP000000600">
    <property type="component" value="Unassembled WGS sequence"/>
</dbReference>
<evidence type="ECO:0000313" key="4">
    <source>
        <dbReference type="Proteomes" id="UP000000600"/>
    </source>
</evidence>
<evidence type="ECO:0000313" key="3">
    <source>
        <dbReference type="EMBL" id="CAK77484.1"/>
    </source>
</evidence>
<dbReference type="AlphaFoldDB" id="A0D367"/>
<dbReference type="OMA" id="YQRVREM"/>
<dbReference type="KEGG" id="ptm:GSPATT00012969001"/>
<proteinExistence type="predicted"/>
<dbReference type="OrthoDB" id="303936at2759"/>
<gene>
    <name evidence="3" type="ORF">GSPATT00012969001</name>
</gene>
<dbReference type="GeneID" id="5030666"/>
<dbReference type="HOGENOM" id="CLU_270263_0_0_1"/>
<protein>
    <submittedName>
        <fullName evidence="3">Uncharacterized protein</fullName>
    </submittedName>
</protein>
<keyword evidence="1" id="KW-0175">Coiled coil</keyword>
<reference evidence="3 4" key="1">
    <citation type="journal article" date="2006" name="Nature">
        <title>Global trends of whole-genome duplications revealed by the ciliate Paramecium tetraurelia.</title>
        <authorList>
            <consortium name="Genoscope"/>
            <person name="Aury J.-M."/>
            <person name="Jaillon O."/>
            <person name="Duret L."/>
            <person name="Noel B."/>
            <person name="Jubin C."/>
            <person name="Porcel B.M."/>
            <person name="Segurens B."/>
            <person name="Daubin V."/>
            <person name="Anthouard V."/>
            <person name="Aiach N."/>
            <person name="Arnaiz O."/>
            <person name="Billaut A."/>
            <person name="Beisson J."/>
            <person name="Blanc I."/>
            <person name="Bouhouche K."/>
            <person name="Camara F."/>
            <person name="Duharcourt S."/>
            <person name="Guigo R."/>
            <person name="Gogendeau D."/>
            <person name="Katinka M."/>
            <person name="Keller A.-M."/>
            <person name="Kissmehl R."/>
            <person name="Klotz C."/>
            <person name="Koll F."/>
            <person name="Le Moue A."/>
            <person name="Lepere C."/>
            <person name="Malinsky S."/>
            <person name="Nowacki M."/>
            <person name="Nowak J.K."/>
            <person name="Plattner H."/>
            <person name="Poulain J."/>
            <person name="Ruiz F."/>
            <person name="Serrano V."/>
            <person name="Zagulski M."/>
            <person name="Dessen P."/>
            <person name="Betermier M."/>
            <person name="Weissenbach J."/>
            <person name="Scarpelli C."/>
            <person name="Schachter V."/>
            <person name="Sperling L."/>
            <person name="Meyer E."/>
            <person name="Cohen J."/>
            <person name="Wincker P."/>
        </authorList>
    </citation>
    <scope>NUCLEOTIDE SEQUENCE [LARGE SCALE GENOMIC DNA]</scope>
    <source>
        <strain evidence="3 4">Stock d4-2</strain>
    </source>
</reference>
<feature type="coiled-coil region" evidence="1">
    <location>
        <begin position="809"/>
        <end position="1120"/>
    </location>
</feature>
<name>A0D367_PARTE</name>
<dbReference type="InParanoid" id="A0D367"/>
<feature type="region of interest" description="Disordered" evidence="2">
    <location>
        <begin position="1164"/>
        <end position="1206"/>
    </location>
</feature>
<accession>A0D367</accession>